<dbReference type="AlphaFoldDB" id="A0A4C1XFR3"/>
<dbReference type="PANTHER" id="PTHR47326:SF1">
    <property type="entry name" value="HTH PSQ-TYPE DOMAIN-CONTAINING PROTEIN"/>
    <property type="match status" value="1"/>
</dbReference>
<organism evidence="2 3">
    <name type="scientific">Eumeta variegata</name>
    <name type="common">Bagworm moth</name>
    <name type="synonym">Eumeta japonica</name>
    <dbReference type="NCBI Taxonomy" id="151549"/>
    <lineage>
        <taxon>Eukaryota</taxon>
        <taxon>Metazoa</taxon>
        <taxon>Ecdysozoa</taxon>
        <taxon>Arthropoda</taxon>
        <taxon>Hexapoda</taxon>
        <taxon>Insecta</taxon>
        <taxon>Pterygota</taxon>
        <taxon>Neoptera</taxon>
        <taxon>Endopterygota</taxon>
        <taxon>Lepidoptera</taxon>
        <taxon>Glossata</taxon>
        <taxon>Ditrysia</taxon>
        <taxon>Tineoidea</taxon>
        <taxon>Psychidae</taxon>
        <taxon>Oiketicinae</taxon>
        <taxon>Eumeta</taxon>
    </lineage>
</organism>
<dbReference type="Proteomes" id="UP000299102">
    <property type="component" value="Unassembled WGS sequence"/>
</dbReference>
<dbReference type="OrthoDB" id="7902892at2759"/>
<comment type="caution">
    <text evidence="2">The sequence shown here is derived from an EMBL/GenBank/DDBJ whole genome shotgun (WGS) entry which is preliminary data.</text>
</comment>
<evidence type="ECO:0000313" key="3">
    <source>
        <dbReference type="Proteomes" id="UP000299102"/>
    </source>
</evidence>
<accession>A0A4C1XFR3</accession>
<dbReference type="InterPro" id="IPR036397">
    <property type="entry name" value="RNaseH_sf"/>
</dbReference>
<feature type="domain" description="DUF4817" evidence="1">
    <location>
        <begin position="55"/>
        <end position="100"/>
    </location>
</feature>
<dbReference type="EMBL" id="BGZK01000805">
    <property type="protein sequence ID" value="GBP61139.1"/>
    <property type="molecule type" value="Genomic_DNA"/>
</dbReference>
<dbReference type="Gene3D" id="3.30.420.10">
    <property type="entry name" value="Ribonuclease H-like superfamily/Ribonuclease H"/>
    <property type="match status" value="1"/>
</dbReference>
<dbReference type="PANTHER" id="PTHR47326">
    <property type="entry name" value="TRANSPOSABLE ELEMENT TC3 TRANSPOSASE-LIKE PROTEIN"/>
    <property type="match status" value="1"/>
</dbReference>
<evidence type="ECO:0000259" key="1">
    <source>
        <dbReference type="Pfam" id="PF16087"/>
    </source>
</evidence>
<dbReference type="InterPro" id="IPR032135">
    <property type="entry name" value="DUF4817"/>
</dbReference>
<sequence>MWLSSPVPEYPNLNVLWPEAVSRHRYCRGPKCIRDDFCFLLDYRVISAKMSAYTTCEYANMHLIYGECRCNDSAAARLYRERYPNAAGYPDHRVFTNVHRLLFSEGLLPNHEHGGGRPANPMEDEVLEADEEDPRTLVRAIEITTGVPKSTAHRILKRHELHPYHVQRVQTLLPGDYQHRDRSQYRFKVNMWTGILNGQIIGPFELPDALNGEVYLDFLQNHLPSLLEDVPLNIYREMWFQQDGCPALYARSVREYLDEEFPERWRGRRARDGILKPSISYRRRLTAAGKYTSIMRPMLETDVFYHTAYN</sequence>
<proteinExistence type="predicted"/>
<dbReference type="STRING" id="151549.A0A4C1XFR3"/>
<dbReference type="GO" id="GO:0003676">
    <property type="term" value="F:nucleic acid binding"/>
    <property type="evidence" value="ECO:0007669"/>
    <property type="project" value="InterPro"/>
</dbReference>
<protein>
    <recommendedName>
        <fullName evidence="1">DUF4817 domain-containing protein</fullName>
    </recommendedName>
</protein>
<gene>
    <name evidence="2" type="ORF">EVAR_46790_1</name>
</gene>
<keyword evidence="3" id="KW-1185">Reference proteome</keyword>
<dbReference type="Pfam" id="PF16087">
    <property type="entry name" value="DUF4817"/>
    <property type="match status" value="1"/>
</dbReference>
<evidence type="ECO:0000313" key="2">
    <source>
        <dbReference type="EMBL" id="GBP61139.1"/>
    </source>
</evidence>
<reference evidence="2 3" key="1">
    <citation type="journal article" date="2019" name="Commun. Biol.">
        <title>The bagworm genome reveals a unique fibroin gene that provides high tensile strength.</title>
        <authorList>
            <person name="Kono N."/>
            <person name="Nakamura H."/>
            <person name="Ohtoshi R."/>
            <person name="Tomita M."/>
            <person name="Numata K."/>
            <person name="Arakawa K."/>
        </authorList>
    </citation>
    <scope>NUCLEOTIDE SEQUENCE [LARGE SCALE GENOMIC DNA]</scope>
</reference>
<name>A0A4C1XFR3_EUMVA</name>